<accession>A0ABX1WLA6</accession>
<evidence type="ECO:0000313" key="1">
    <source>
        <dbReference type="EMBL" id="NOJ75470.1"/>
    </source>
</evidence>
<evidence type="ECO:0000313" key="2">
    <source>
        <dbReference type="Proteomes" id="UP000580344"/>
    </source>
</evidence>
<dbReference type="InterPro" id="IPR036890">
    <property type="entry name" value="HATPase_C_sf"/>
</dbReference>
<reference evidence="1 2" key="1">
    <citation type="submission" date="2020-05" db="EMBL/GenBank/DDBJ databases">
        <title>Tigecycline resistant gene in Empedobacter stercoris.</title>
        <authorList>
            <person name="Chen Y."/>
            <person name="Cheng Y."/>
            <person name="Zhou K."/>
        </authorList>
    </citation>
    <scope>NUCLEOTIDE SEQUENCE [LARGE SCALE GENOMIC DNA]</scope>
    <source>
        <strain evidence="1 2">ES202</strain>
    </source>
</reference>
<organism evidence="1 2">
    <name type="scientific">Empedobacter stercoris</name>
    <dbReference type="NCBI Taxonomy" id="1628248"/>
    <lineage>
        <taxon>Bacteria</taxon>
        <taxon>Pseudomonadati</taxon>
        <taxon>Bacteroidota</taxon>
        <taxon>Flavobacteriia</taxon>
        <taxon>Flavobacteriales</taxon>
        <taxon>Weeksellaceae</taxon>
        <taxon>Empedobacter</taxon>
    </lineage>
</organism>
<dbReference type="RefSeq" id="WP_171622787.1">
    <property type="nucleotide sequence ID" value="NZ_JABFOQ010000011.1"/>
</dbReference>
<dbReference type="EMBL" id="JABFOQ010000011">
    <property type="protein sequence ID" value="NOJ75470.1"/>
    <property type="molecule type" value="Genomic_DNA"/>
</dbReference>
<dbReference type="SUPFAM" id="SSF55874">
    <property type="entry name" value="ATPase domain of HSP90 chaperone/DNA topoisomerase II/histidine kinase"/>
    <property type="match status" value="1"/>
</dbReference>
<comment type="caution">
    <text evidence="1">The sequence shown here is derived from an EMBL/GenBank/DDBJ whole genome shotgun (WGS) entry which is preliminary data.</text>
</comment>
<keyword evidence="2" id="KW-1185">Reference proteome</keyword>
<sequence>MHTTSEKITTNTRVIKSHFTKYADTFKAFKELINNSIQAEAKNISIDIKYNNSLTCKSGIEKITITDDGHGVAKSRFKDTILQIGTNVKEKGQGIGRFSSFQIGELMKIDTIAYDEKETKFSRTLFGIDTTDLEDVALENVELKVDYEYFDKKQNPYYKVEIENLHHNLQTKPLKKNKITSNFLAKNIAESLFENYPFEIFNDKVNFIINGEKLNKEGFVNEKPSFKQINYVDKRGNTHEINFYFYNIKSSLNKVKVFFQTDNAGVKSVAHEYTYSSDWYTPDLGTWFIYVDSAFFDIDLFRNLDLESLGEDEIRNLKNEVKNTINEFFKSRNKKFEKFITNLESDKYYPYKEQKPASKSQEVVFKKIAYLLEDEHQLILTDNKIRNFLYPLLDKAISNGNIEYIFSKILKLSDENLQKFNSLLQKTELEDVIHFASQVSEKLEFLNFLHEIVYGDISNVLKERSQLHKIIENELWLFGENYNGTPHLWSDKKIGNTLNELHSSFLDYEPTKEDENLIEGGNLDDITDLFFYNEKVTDNDEREIMVVELKSPKCAIGMKEITQIDRYAFTLEQHSALPNDKVKYKLILVSSKLNAFAKSKVKSQREKNRNIPFLYDIKTDKNIEVYIMSWAEIIEMNKRKLGYLHKQLEIKDKSVKEKFETEYPQLIDEKVNAQLRVIS</sequence>
<name>A0ABX1WLA6_9FLAO</name>
<evidence type="ECO:0008006" key="3">
    <source>
        <dbReference type="Google" id="ProtNLM"/>
    </source>
</evidence>
<dbReference type="Gene3D" id="3.30.565.10">
    <property type="entry name" value="Histidine kinase-like ATPase, C-terminal domain"/>
    <property type="match status" value="1"/>
</dbReference>
<protein>
    <recommendedName>
        <fullName evidence="3">ATP-binding protein</fullName>
    </recommendedName>
</protein>
<gene>
    <name evidence="1" type="ORF">HMH06_06425</name>
</gene>
<dbReference type="Pfam" id="PF13589">
    <property type="entry name" value="HATPase_c_3"/>
    <property type="match status" value="1"/>
</dbReference>
<dbReference type="Proteomes" id="UP000580344">
    <property type="component" value="Unassembled WGS sequence"/>
</dbReference>
<proteinExistence type="predicted"/>